<dbReference type="SMART" id="SM00968">
    <property type="entry name" value="SMC_hinge"/>
    <property type="match status" value="1"/>
</dbReference>
<dbReference type="SUPFAM" id="SSF52540">
    <property type="entry name" value="P-loop containing nucleoside triphosphate hydrolases"/>
    <property type="match status" value="1"/>
</dbReference>
<dbReference type="RefSeq" id="WP_061857477.1">
    <property type="nucleotide sequence ID" value="NZ_LTBB01000002.1"/>
</dbReference>
<dbReference type="Gene3D" id="1.20.1060.20">
    <property type="match status" value="1"/>
</dbReference>
<dbReference type="Gene3D" id="3.40.50.300">
    <property type="entry name" value="P-loop containing nucleotide triphosphate hydrolases"/>
    <property type="match status" value="2"/>
</dbReference>
<evidence type="ECO:0000256" key="1">
    <source>
        <dbReference type="ARBA" id="ARBA00004496"/>
    </source>
</evidence>
<sequence>MLLKSIEIRGFKSFADKTELVLKDGITVIVGPNGSGKSNILDAVKWVLGEQSIKNLRGGKMQDVIFAGTEFRKPLGLAQVTLVLDNSDSQLPIEYTDVTIMRRLFRSGESEYYINNTKCRLKDIQELFMDTGIGKEGYSIIGQGKIEAVLSGRPEERRSLLEEAAGIVKFKTRKEEAEKKLYNTEQNLQRINDIFSTYEERLEPLEKESEKAKSFLEISRKLKAKEVTLILNNIDAIENKIHKLKAELNDNELKLKELHIERNKYKEDLHILNAELEKFELENNEERKEYYNRKTESQRLSSEIDLLNERVKNLQNATNKSLKNLNYIKEKAEIVNKQKLDEESKNKELLEVQSNLAKDIKKLESLIMEKEICIEKINNLLKKTKSYGIELVSEITQNENEITILKNDISMLEGKLEELQASKEAYINSIKINHTTKEVLKNEIVELDKKINKYEEEIKEYKKKISLENRKLTINENKLKEVSMKHSKAEANCNALINLEKQHEGYNKAVKTLVQHIEQGKINENIENVRILGEVIQVDKKFEIAIEVALGAAISNIITKDEVIAKKLISYLKNNNLGRATFLPLTIVNGKKISLPNKIKELDGYLGIASELVSFNKKYTNAIEYTLGRTIIAEDMDTALNIANKVDYSIKIVTLNGEIINPGGALTGGSLYHKGSNIIGRKREIQELQEILVNYDNEIKNINQNINESKKSIKELDDNCLNLKDEIYYQNIEKTKIKGKISAIDNETEKLKRDLNITSNEIYMLREGLNNNFNDLSSKEQKVIEIKRLEKENLSEIEKLEKLLEKEKSEINNANEKITSLRIKKAQIDENILSSNKELERFNNEVKELEVQINSIKNEINDFNNKILSSKHRIEENASKIKSIASTILELEEKFKESDVKKAKIKEDIKKVTDNIEKIAIIYDKNEKAKNNIQISLARYEAEKESIYTKLNEEMELTYAEALEIRLQDENIEQCKKDILLYKEEISKLGVVNLAAIEEYKELMEKYKFMSAQKEDLIKAKEELLNVIKEMTIKMKTVFHENFNKLRKNFNETFKELFKGGNADLILEDGDELSANIEINVQPPGKKLQNINLMSGGEKGLAAIALLFAILKMKPTPFCILDEIEAALDDYNVVRYAEFLKKFSNNTQFIIITHRKGTMEAGDILYGVTMEEKGVSKIVSVDLSK</sequence>
<evidence type="ECO:0000256" key="4">
    <source>
        <dbReference type="ARBA" id="ARBA00022840"/>
    </source>
</evidence>
<feature type="coiled-coil region" evidence="7">
    <location>
        <begin position="685"/>
        <end position="726"/>
    </location>
</feature>
<dbReference type="InterPro" id="IPR027417">
    <property type="entry name" value="P-loop_NTPase"/>
</dbReference>
<comment type="caution">
    <text evidence="9">The sequence shown here is derived from an EMBL/GenBank/DDBJ whole genome shotgun (WGS) entry which is preliminary data.</text>
</comment>
<dbReference type="Pfam" id="PF02463">
    <property type="entry name" value="SMC_N"/>
    <property type="match status" value="1"/>
</dbReference>
<dbReference type="GO" id="GO:0007062">
    <property type="term" value="P:sister chromatid cohesion"/>
    <property type="evidence" value="ECO:0007669"/>
    <property type="project" value="InterPro"/>
</dbReference>
<dbReference type="GO" id="GO:0005524">
    <property type="term" value="F:ATP binding"/>
    <property type="evidence" value="ECO:0007669"/>
    <property type="project" value="UniProtKB-UniRule"/>
</dbReference>
<dbReference type="GO" id="GO:0007059">
    <property type="term" value="P:chromosome segregation"/>
    <property type="evidence" value="ECO:0007669"/>
    <property type="project" value="UniProtKB-UniRule"/>
</dbReference>
<evidence type="ECO:0000256" key="3">
    <source>
        <dbReference type="ARBA" id="ARBA00022741"/>
    </source>
</evidence>
<dbReference type="FunFam" id="3.40.50.300:FF:000984">
    <property type="entry name" value="Chromosome partition protein Smc"/>
    <property type="match status" value="1"/>
</dbReference>
<evidence type="ECO:0000259" key="8">
    <source>
        <dbReference type="SMART" id="SM00968"/>
    </source>
</evidence>
<dbReference type="PATRIC" id="fig|1121305.3.peg.555"/>
<dbReference type="GO" id="GO:0016887">
    <property type="term" value="F:ATP hydrolysis activity"/>
    <property type="evidence" value="ECO:0007669"/>
    <property type="project" value="InterPro"/>
</dbReference>
<dbReference type="PANTHER" id="PTHR43977">
    <property type="entry name" value="STRUCTURAL MAINTENANCE OF CHROMOSOMES PROTEIN 3"/>
    <property type="match status" value="1"/>
</dbReference>
<dbReference type="FunFam" id="3.40.50.300:FF:000901">
    <property type="entry name" value="Chromosome partition protein Smc"/>
    <property type="match status" value="1"/>
</dbReference>
<evidence type="ECO:0000256" key="6">
    <source>
        <dbReference type="ARBA" id="ARBA00023125"/>
    </source>
</evidence>
<dbReference type="InterPro" id="IPR036277">
    <property type="entry name" value="SMC_hinge_sf"/>
</dbReference>
<keyword evidence="6 7" id="KW-0238">DNA-binding</keyword>
<dbReference type="Pfam" id="PF06470">
    <property type="entry name" value="SMC_hinge"/>
    <property type="match status" value="1"/>
</dbReference>
<protein>
    <recommendedName>
        <fullName evidence="7">Chromosome partition protein Smc</fullName>
    </recommendedName>
</protein>
<gene>
    <name evidence="9" type="primary">smc_2</name>
    <name evidence="7" type="synonym">smc</name>
    <name evidence="9" type="ORF">CLCOL_05500</name>
</gene>
<dbReference type="STRING" id="1121305.CLCOL_05500"/>
<feature type="coiled-coil region" evidence="7">
    <location>
        <begin position="786"/>
        <end position="943"/>
    </location>
</feature>
<dbReference type="InterPro" id="IPR011890">
    <property type="entry name" value="SMC_prok"/>
</dbReference>
<accession>A0A151AQQ1</accession>
<feature type="coiled-coil region" evidence="7">
    <location>
        <begin position="227"/>
        <end position="366"/>
    </location>
</feature>
<reference evidence="9 10" key="1">
    <citation type="submission" date="2016-02" db="EMBL/GenBank/DDBJ databases">
        <title>Genome sequence of Clostridium colicanis DSM 13634.</title>
        <authorList>
            <person name="Poehlein A."/>
            <person name="Daniel R."/>
        </authorList>
    </citation>
    <scope>NUCLEOTIDE SEQUENCE [LARGE SCALE GENOMIC DNA]</scope>
    <source>
        <strain evidence="9 10">DSM 13634</strain>
    </source>
</reference>
<feature type="coiled-coil region" evidence="7">
    <location>
        <begin position="395"/>
        <end position="471"/>
    </location>
</feature>
<comment type="similarity">
    <text evidence="7">Belongs to the SMC family.</text>
</comment>
<dbReference type="InterPro" id="IPR024704">
    <property type="entry name" value="SMC"/>
</dbReference>
<dbReference type="GO" id="GO:0005694">
    <property type="term" value="C:chromosome"/>
    <property type="evidence" value="ECO:0007669"/>
    <property type="project" value="InterPro"/>
</dbReference>
<dbReference type="Gene3D" id="3.30.70.1620">
    <property type="match status" value="1"/>
</dbReference>
<dbReference type="NCBIfam" id="TIGR02168">
    <property type="entry name" value="SMC_prok_B"/>
    <property type="match status" value="1"/>
</dbReference>
<dbReference type="PIRSF" id="PIRSF005719">
    <property type="entry name" value="SMC"/>
    <property type="match status" value="1"/>
</dbReference>
<keyword evidence="5 7" id="KW-0175">Coiled coil</keyword>
<feature type="domain" description="SMC hinge" evidence="8">
    <location>
        <begin position="526"/>
        <end position="643"/>
    </location>
</feature>
<keyword evidence="3 7" id="KW-0547">Nucleotide-binding</keyword>
<dbReference type="EMBL" id="LTBB01000002">
    <property type="protein sequence ID" value="KYH29912.1"/>
    <property type="molecule type" value="Genomic_DNA"/>
</dbReference>
<dbReference type="Gene3D" id="1.10.287.1490">
    <property type="match status" value="1"/>
</dbReference>
<evidence type="ECO:0000256" key="2">
    <source>
        <dbReference type="ARBA" id="ARBA00022490"/>
    </source>
</evidence>
<dbReference type="GO" id="GO:0003677">
    <property type="term" value="F:DNA binding"/>
    <property type="evidence" value="ECO:0007669"/>
    <property type="project" value="UniProtKB-UniRule"/>
</dbReference>
<comment type="subcellular location">
    <subcellularLocation>
        <location evidence="1 7">Cytoplasm</location>
    </subcellularLocation>
</comment>
<evidence type="ECO:0000313" key="9">
    <source>
        <dbReference type="EMBL" id="KYH29912.1"/>
    </source>
</evidence>
<evidence type="ECO:0000256" key="7">
    <source>
        <dbReference type="HAMAP-Rule" id="MF_01894"/>
    </source>
</evidence>
<comment type="function">
    <text evidence="7">Required for chromosome condensation and partitioning.</text>
</comment>
<feature type="coiled-coil region" evidence="7">
    <location>
        <begin position="1000"/>
        <end position="1034"/>
    </location>
</feature>
<dbReference type="InterPro" id="IPR010935">
    <property type="entry name" value="SMC_hinge"/>
</dbReference>
<comment type="subunit">
    <text evidence="7">Homodimer.</text>
</comment>
<feature type="binding site" evidence="7">
    <location>
        <begin position="32"/>
        <end position="39"/>
    </location>
    <ligand>
        <name>ATP</name>
        <dbReference type="ChEBI" id="CHEBI:30616"/>
    </ligand>
</feature>
<dbReference type="GO" id="GO:0005737">
    <property type="term" value="C:cytoplasm"/>
    <property type="evidence" value="ECO:0007669"/>
    <property type="project" value="UniProtKB-SubCell"/>
</dbReference>
<keyword evidence="10" id="KW-1185">Reference proteome</keyword>
<feature type="coiled-coil region" evidence="7">
    <location>
        <begin position="167"/>
        <end position="194"/>
    </location>
</feature>
<keyword evidence="4 7" id="KW-0067">ATP-binding</keyword>
<dbReference type="GO" id="GO:0030261">
    <property type="term" value="P:chromosome condensation"/>
    <property type="evidence" value="ECO:0007669"/>
    <property type="project" value="InterPro"/>
</dbReference>
<dbReference type="GO" id="GO:0006260">
    <property type="term" value="P:DNA replication"/>
    <property type="evidence" value="ECO:0007669"/>
    <property type="project" value="UniProtKB-UniRule"/>
</dbReference>
<name>A0A151AQQ1_9CLOT</name>
<comment type="domain">
    <text evidence="7">Contains large globular domains required for ATP hydrolysis at each terminus and a third globular domain forming a flexible hinge near the middle of the molecule. These domains are separated by coiled-coil structures.</text>
</comment>
<proteinExistence type="inferred from homology"/>
<dbReference type="InterPro" id="IPR003395">
    <property type="entry name" value="RecF/RecN/SMC_N"/>
</dbReference>
<dbReference type="Proteomes" id="UP000075374">
    <property type="component" value="Unassembled WGS sequence"/>
</dbReference>
<dbReference type="AlphaFoldDB" id="A0A151AQQ1"/>
<dbReference type="CDD" id="cd03278">
    <property type="entry name" value="ABC_SMC_barmotin"/>
    <property type="match status" value="2"/>
</dbReference>
<evidence type="ECO:0000313" key="10">
    <source>
        <dbReference type="Proteomes" id="UP000075374"/>
    </source>
</evidence>
<dbReference type="Gene3D" id="6.10.140.1720">
    <property type="match status" value="1"/>
</dbReference>
<keyword evidence="2 7" id="KW-0963">Cytoplasm</keyword>
<evidence type="ECO:0000256" key="5">
    <source>
        <dbReference type="ARBA" id="ARBA00023054"/>
    </source>
</evidence>
<dbReference type="SUPFAM" id="SSF75553">
    <property type="entry name" value="Smc hinge domain"/>
    <property type="match status" value="1"/>
</dbReference>
<organism evidence="9 10">
    <name type="scientific">Clostridium colicanis DSM 13634</name>
    <dbReference type="NCBI Taxonomy" id="1121305"/>
    <lineage>
        <taxon>Bacteria</taxon>
        <taxon>Bacillati</taxon>
        <taxon>Bacillota</taxon>
        <taxon>Clostridia</taxon>
        <taxon>Eubacteriales</taxon>
        <taxon>Clostridiaceae</taxon>
        <taxon>Clostridium</taxon>
    </lineage>
</organism>
<dbReference type="HAMAP" id="MF_01894">
    <property type="entry name" value="Smc_prok"/>
    <property type="match status" value="1"/>
</dbReference>